<feature type="compositionally biased region" description="Basic and acidic residues" evidence="1">
    <location>
        <begin position="262"/>
        <end position="275"/>
    </location>
</feature>
<evidence type="ECO:0000256" key="1">
    <source>
        <dbReference type="SAM" id="MobiDB-lite"/>
    </source>
</evidence>
<feature type="compositionally biased region" description="Basic and acidic residues" evidence="1">
    <location>
        <begin position="243"/>
        <end position="255"/>
    </location>
</feature>
<feature type="compositionally biased region" description="Acidic residues" evidence="1">
    <location>
        <begin position="350"/>
        <end position="365"/>
    </location>
</feature>
<name>A0A8S0XMQ7_CYCAE</name>
<dbReference type="AlphaFoldDB" id="A0A8S0XMQ7"/>
<organism evidence="2 3">
    <name type="scientific">Cyclocybe aegerita</name>
    <name type="common">Black poplar mushroom</name>
    <name type="synonym">Agrocybe aegerita</name>
    <dbReference type="NCBI Taxonomy" id="1973307"/>
    <lineage>
        <taxon>Eukaryota</taxon>
        <taxon>Fungi</taxon>
        <taxon>Dikarya</taxon>
        <taxon>Basidiomycota</taxon>
        <taxon>Agaricomycotina</taxon>
        <taxon>Agaricomycetes</taxon>
        <taxon>Agaricomycetidae</taxon>
        <taxon>Agaricales</taxon>
        <taxon>Agaricineae</taxon>
        <taxon>Bolbitiaceae</taxon>
        <taxon>Cyclocybe</taxon>
    </lineage>
</organism>
<proteinExistence type="predicted"/>
<feature type="compositionally biased region" description="Basic and acidic residues" evidence="1">
    <location>
        <begin position="330"/>
        <end position="349"/>
    </location>
</feature>
<feature type="region of interest" description="Disordered" evidence="1">
    <location>
        <begin position="243"/>
        <end position="301"/>
    </location>
</feature>
<protein>
    <submittedName>
        <fullName evidence="2">Uncharacterized protein</fullName>
    </submittedName>
</protein>
<feature type="compositionally biased region" description="Basic and acidic residues" evidence="1">
    <location>
        <begin position="366"/>
        <end position="387"/>
    </location>
</feature>
<dbReference type="OrthoDB" id="3064837at2759"/>
<sequence length="501" mass="58030">MELEKLEMYSVQGGQFENLLKHLIALEDDLSEEPAGSSSSANDIQRMRNDLEEINIGDVLNCNQASVTRIFSVLGVYRLLDVQAVVNGVKRILRGVLPCVTLQEGSGLGQIWNKMSDWTEVLSQAQTTINKYAKLDGRLTSNETDLHRRHLDVLYRVGCTCAAEKLLLMIQLAGSYSIISDPVEKLVMKPGLLFNVEMKIWRFLFAVLRGQVPLVEGLITLFKDLPWSLMKRADESVKHWFESGDKTKQKEKITESQEMDDSSLHVRHTELRAKEDQEDLQPPNINDMSNKANPGSDSDMEGSILVVLPHKRKRHAFNEIPNEEDNDFPTEPRGDENDEREDPRQQRQDEEGEELESLQPESEDEEPKKMKDNKSDKKKNDKKRTVEQVESEEEQLEKKKIEMKKSDKKKEKNKIKSNEFIDDKDSIDKFDEEACSDKEEDLMLSYWRSMNARHFRLLFQHLTSTCPRWCHPYADFILIYSLMYDVSLRYFPPIYGGYTLR</sequence>
<keyword evidence="3" id="KW-1185">Reference proteome</keyword>
<evidence type="ECO:0000313" key="3">
    <source>
        <dbReference type="Proteomes" id="UP000467700"/>
    </source>
</evidence>
<accession>A0A8S0XMQ7</accession>
<comment type="caution">
    <text evidence="2">The sequence shown here is derived from an EMBL/GenBank/DDBJ whole genome shotgun (WGS) entry which is preliminary data.</text>
</comment>
<dbReference type="EMBL" id="CACVBS010000054">
    <property type="protein sequence ID" value="CAA7266353.1"/>
    <property type="molecule type" value="Genomic_DNA"/>
</dbReference>
<gene>
    <name evidence="2" type="ORF">AAE3_LOCUS8668</name>
</gene>
<feature type="region of interest" description="Disordered" evidence="1">
    <location>
        <begin position="316"/>
        <end position="396"/>
    </location>
</feature>
<feature type="compositionally biased region" description="Polar residues" evidence="1">
    <location>
        <begin position="283"/>
        <end position="296"/>
    </location>
</feature>
<dbReference type="Proteomes" id="UP000467700">
    <property type="component" value="Unassembled WGS sequence"/>
</dbReference>
<evidence type="ECO:0000313" key="2">
    <source>
        <dbReference type="EMBL" id="CAA7266353.1"/>
    </source>
</evidence>
<reference evidence="2 3" key="1">
    <citation type="submission" date="2020-01" db="EMBL/GenBank/DDBJ databases">
        <authorList>
            <person name="Gupta K D."/>
        </authorList>
    </citation>
    <scope>NUCLEOTIDE SEQUENCE [LARGE SCALE GENOMIC DNA]</scope>
</reference>